<dbReference type="KEGG" id="dsa:Desal_2124"/>
<sequence>MGIKQINIAEAHEAIVAKLKAAFPRCTVGDYRREEGKVKAPALALELSHIEPGERDPGTGQLEVVLRWEVYPLTHFKTKNAAREVAALVCAVAKFVHGNRFGLPVSAAKFIGGYPEDFKPAKDGYEEWRVEFEFEAYLGESVWDGKGVTPQTVYLSYSPLIGAAHEADYEEVKDAPTVGGQEDEEFELP</sequence>
<dbReference type="STRING" id="526222.Desal_2124"/>
<evidence type="ECO:0000313" key="2">
    <source>
        <dbReference type="Proteomes" id="UP000002601"/>
    </source>
</evidence>
<dbReference type="AlphaFoldDB" id="C6BVY1"/>
<organism evidence="1 2">
    <name type="scientific">Maridesulfovibrio salexigens (strain ATCC 14822 / DSM 2638 / NCIMB 8403 / VKM B-1763)</name>
    <name type="common">Desulfovibrio salexigens</name>
    <dbReference type="NCBI Taxonomy" id="526222"/>
    <lineage>
        <taxon>Bacteria</taxon>
        <taxon>Pseudomonadati</taxon>
        <taxon>Thermodesulfobacteriota</taxon>
        <taxon>Desulfovibrionia</taxon>
        <taxon>Desulfovibrionales</taxon>
        <taxon>Desulfovibrionaceae</taxon>
        <taxon>Maridesulfovibrio</taxon>
    </lineage>
</organism>
<keyword evidence="2" id="KW-1185">Reference proteome</keyword>
<dbReference type="OrthoDB" id="5464992at2"/>
<dbReference type="EMBL" id="CP001649">
    <property type="protein sequence ID" value="ACS80184.1"/>
    <property type="molecule type" value="Genomic_DNA"/>
</dbReference>
<proteinExistence type="predicted"/>
<name>C6BVY1_MARSD</name>
<gene>
    <name evidence="1" type="ordered locus">Desal_2124</name>
</gene>
<dbReference type="eggNOG" id="ENOG5032XGS">
    <property type="taxonomic scope" value="Bacteria"/>
</dbReference>
<dbReference type="Proteomes" id="UP000002601">
    <property type="component" value="Chromosome"/>
</dbReference>
<evidence type="ECO:0000313" key="1">
    <source>
        <dbReference type="EMBL" id="ACS80184.1"/>
    </source>
</evidence>
<reference evidence="1 2" key="1">
    <citation type="submission" date="2009-06" db="EMBL/GenBank/DDBJ databases">
        <title>Complete sequence of Desulfovibrio salexigens DSM 2638.</title>
        <authorList>
            <consortium name="US DOE Joint Genome Institute"/>
            <person name="Lucas S."/>
            <person name="Copeland A."/>
            <person name="Lapidus A."/>
            <person name="Glavina del Rio T."/>
            <person name="Tice H."/>
            <person name="Bruce D."/>
            <person name="Goodwin L."/>
            <person name="Pitluck S."/>
            <person name="Munk A.C."/>
            <person name="Brettin T."/>
            <person name="Detter J.C."/>
            <person name="Han C."/>
            <person name="Tapia R."/>
            <person name="Larimer F."/>
            <person name="Land M."/>
            <person name="Hauser L."/>
            <person name="Kyrpides N."/>
            <person name="Anderson I."/>
            <person name="Wall J.D."/>
            <person name="Arkin A.P."/>
            <person name="Dehal P."/>
            <person name="Chivian D."/>
            <person name="Giles B."/>
            <person name="Hazen T.C."/>
        </authorList>
    </citation>
    <scope>NUCLEOTIDE SEQUENCE [LARGE SCALE GENOMIC DNA]</scope>
    <source>
        <strain evidence="2">ATCC 14822 / DSM 2638 / NCIMB 8403 / VKM B-1763</strain>
    </source>
</reference>
<accession>C6BVY1</accession>
<protein>
    <submittedName>
        <fullName evidence="1">Uncharacterized protein</fullName>
    </submittedName>
</protein>
<dbReference type="RefSeq" id="WP_015852000.1">
    <property type="nucleotide sequence ID" value="NC_012881.1"/>
</dbReference>
<dbReference type="HOGENOM" id="CLU_118129_1_0_7"/>